<name>A0AAW3RI57_LACPN</name>
<comment type="caution">
    <text evidence="1">The sequence shown here is derived from an EMBL/GenBank/DDBJ whole genome shotgun (WGS) entry which is preliminary data.</text>
</comment>
<dbReference type="EMBL" id="LUXO01000024">
    <property type="protein sequence ID" value="KZV03683.1"/>
    <property type="molecule type" value="Genomic_DNA"/>
</dbReference>
<organism evidence="1 2">
    <name type="scientific">Lactiplantibacillus plantarum</name>
    <name type="common">Lactobacillus plantarum</name>
    <dbReference type="NCBI Taxonomy" id="1590"/>
    <lineage>
        <taxon>Bacteria</taxon>
        <taxon>Bacillati</taxon>
        <taxon>Bacillota</taxon>
        <taxon>Bacilli</taxon>
        <taxon>Lactobacillales</taxon>
        <taxon>Lactobacillaceae</taxon>
        <taxon>Lactiplantibacillus</taxon>
    </lineage>
</organism>
<dbReference type="Proteomes" id="UP000076872">
    <property type="component" value="Unassembled WGS sequence"/>
</dbReference>
<evidence type="ECO:0000313" key="2">
    <source>
        <dbReference type="Proteomes" id="UP000076872"/>
    </source>
</evidence>
<sequence>MLQNTETNSLEKVFDDSGLVNEGETFYFMEIGKEYECKIALVGDMNHTHIGEWRKFDVLKLDEKIGDKLFLKIGSKRDIYYISQQSVPDYDSTMRTIMLEYIRKDLIQVNNLNSGNLYP</sequence>
<gene>
    <name evidence="1" type="ORF">NAB2_1317</name>
</gene>
<protein>
    <submittedName>
        <fullName evidence="1">Uncharacterized protein</fullName>
    </submittedName>
</protein>
<proteinExistence type="predicted"/>
<reference evidence="1 2" key="1">
    <citation type="submission" date="2016-03" db="EMBL/GenBank/DDBJ databases">
        <title>Comparative genomics of 54 Lactobacillus plantarum strains reveals genomic uncoupling from niche constraints.</title>
        <authorList>
            <person name="Martino M.E."/>
        </authorList>
    </citation>
    <scope>NUCLEOTIDE SEQUENCE [LARGE SCALE GENOMIC DNA]</scope>
    <source>
        <strain evidence="1 2">NAB2</strain>
    </source>
</reference>
<evidence type="ECO:0000313" key="1">
    <source>
        <dbReference type="EMBL" id="KZV03683.1"/>
    </source>
</evidence>
<dbReference type="AlphaFoldDB" id="A0AAW3RI57"/>
<accession>A0AAW3RI57</accession>